<feature type="non-terminal residue" evidence="1">
    <location>
        <position position="1"/>
    </location>
</feature>
<accession>A0ACA9M8R2</accession>
<sequence>DQLKVQESAISKYTSSIEVISEEINIIEDTNSNEEINPFKKFQKGYCAAKNLSENKLVSFVYQHANSPITVRSGMKIPVQVASVQRRKKVASHSTKRKASGRKPLESKENEDPHEMQSRKKRKTIRKPHNLVQNIDDKAN</sequence>
<gene>
    <name evidence="1" type="ORF">DHETER_LOCUS6215</name>
</gene>
<name>A0ACA9M8R2_9GLOM</name>
<proteinExistence type="predicted"/>
<organism evidence="1 2">
    <name type="scientific">Dentiscutata heterogama</name>
    <dbReference type="NCBI Taxonomy" id="1316150"/>
    <lineage>
        <taxon>Eukaryota</taxon>
        <taxon>Fungi</taxon>
        <taxon>Fungi incertae sedis</taxon>
        <taxon>Mucoromycota</taxon>
        <taxon>Glomeromycotina</taxon>
        <taxon>Glomeromycetes</taxon>
        <taxon>Diversisporales</taxon>
        <taxon>Gigasporaceae</taxon>
        <taxon>Dentiscutata</taxon>
    </lineage>
</organism>
<comment type="caution">
    <text evidence="1">The sequence shown here is derived from an EMBL/GenBank/DDBJ whole genome shotgun (WGS) entry which is preliminary data.</text>
</comment>
<dbReference type="Proteomes" id="UP000789702">
    <property type="component" value="Unassembled WGS sequence"/>
</dbReference>
<keyword evidence="2" id="KW-1185">Reference proteome</keyword>
<protein>
    <submittedName>
        <fullName evidence="1">11604_t:CDS:1</fullName>
    </submittedName>
</protein>
<evidence type="ECO:0000313" key="2">
    <source>
        <dbReference type="Proteomes" id="UP000789702"/>
    </source>
</evidence>
<dbReference type="EMBL" id="CAJVPU010007605">
    <property type="protein sequence ID" value="CAG8574674.1"/>
    <property type="molecule type" value="Genomic_DNA"/>
</dbReference>
<evidence type="ECO:0000313" key="1">
    <source>
        <dbReference type="EMBL" id="CAG8574674.1"/>
    </source>
</evidence>
<reference evidence="1" key="1">
    <citation type="submission" date="2021-06" db="EMBL/GenBank/DDBJ databases">
        <authorList>
            <person name="Kallberg Y."/>
            <person name="Tangrot J."/>
            <person name="Rosling A."/>
        </authorList>
    </citation>
    <scope>NUCLEOTIDE SEQUENCE</scope>
    <source>
        <strain evidence="1">IL203A</strain>
    </source>
</reference>